<comment type="subcellular location">
    <subcellularLocation>
        <location evidence="1 7">Cell membrane</location>
        <topology evidence="1 7">Multi-pass membrane protein</topology>
    </subcellularLocation>
</comment>
<feature type="transmembrane region" description="Helical" evidence="7">
    <location>
        <begin position="75"/>
        <end position="95"/>
    </location>
</feature>
<dbReference type="PANTHER" id="PTHR43744:SF9">
    <property type="entry name" value="POLYGALACTURONAN_RHAMNOGALACTURONAN TRANSPORT SYSTEM PERMEASE PROTEIN YTCP"/>
    <property type="match status" value="1"/>
</dbReference>
<comment type="similarity">
    <text evidence="7">Belongs to the binding-protein-dependent transport system permease family.</text>
</comment>
<dbReference type="Pfam" id="PF00528">
    <property type="entry name" value="BPD_transp_1"/>
    <property type="match status" value="1"/>
</dbReference>
<organism evidence="9 10">
    <name type="scientific">Paenibacillus chungangensis</name>
    <dbReference type="NCBI Taxonomy" id="696535"/>
    <lineage>
        <taxon>Bacteria</taxon>
        <taxon>Bacillati</taxon>
        <taxon>Bacillota</taxon>
        <taxon>Bacilli</taxon>
        <taxon>Bacillales</taxon>
        <taxon>Paenibacillaceae</taxon>
        <taxon>Paenibacillus</taxon>
    </lineage>
</organism>
<dbReference type="RefSeq" id="WP_377564079.1">
    <property type="nucleotide sequence ID" value="NZ_JBHTJZ010000011.1"/>
</dbReference>
<feature type="transmembrane region" description="Helical" evidence="7">
    <location>
        <begin position="179"/>
        <end position="201"/>
    </location>
</feature>
<feature type="domain" description="ABC transmembrane type-1" evidence="8">
    <location>
        <begin position="71"/>
        <end position="273"/>
    </location>
</feature>
<dbReference type="Gene3D" id="1.10.3720.10">
    <property type="entry name" value="MetI-like"/>
    <property type="match status" value="1"/>
</dbReference>
<evidence type="ECO:0000256" key="6">
    <source>
        <dbReference type="ARBA" id="ARBA00023136"/>
    </source>
</evidence>
<evidence type="ECO:0000256" key="4">
    <source>
        <dbReference type="ARBA" id="ARBA00022692"/>
    </source>
</evidence>
<dbReference type="PROSITE" id="PS50928">
    <property type="entry name" value="ABC_TM1"/>
    <property type="match status" value="1"/>
</dbReference>
<feature type="transmembrane region" description="Helical" evidence="7">
    <location>
        <begin position="140"/>
        <end position="158"/>
    </location>
</feature>
<keyword evidence="5 7" id="KW-1133">Transmembrane helix</keyword>
<name>A0ABW3HQK2_9BACL</name>
<evidence type="ECO:0000256" key="1">
    <source>
        <dbReference type="ARBA" id="ARBA00004651"/>
    </source>
</evidence>
<keyword evidence="10" id="KW-1185">Reference proteome</keyword>
<dbReference type="InterPro" id="IPR000515">
    <property type="entry name" value="MetI-like"/>
</dbReference>
<sequence length="288" mass="32268">MRKRFSIFALVNLVVMLIVIAVTLFPFLHMAAISLSHMTPVLKGEVSLWPKGLNFGNYELVLKDPRILQSYMNTIIYTTLYTCIALITTGLGAYALSKKAMPFHRGFTILIVITMFFNGGMIPTFLVVKELHLIDTLWGMVLPGAVSTWYLMIMRTFFQAMPAELEESGKLDGLTDIGLFIRIIAPLSKPVFATIGMFYAVSMWNNFQLPLLYLRDPDLFPLQVVLRNIVLVGQMNGTDAMGIGEDQMVVEESLKYATIMVATIPILLVYPFLQKHFVKGVMIGAIKG</sequence>
<dbReference type="SUPFAM" id="SSF161098">
    <property type="entry name" value="MetI-like"/>
    <property type="match status" value="1"/>
</dbReference>
<evidence type="ECO:0000256" key="2">
    <source>
        <dbReference type="ARBA" id="ARBA00022448"/>
    </source>
</evidence>
<keyword evidence="2 7" id="KW-0813">Transport</keyword>
<dbReference type="Proteomes" id="UP001596989">
    <property type="component" value="Unassembled WGS sequence"/>
</dbReference>
<dbReference type="PANTHER" id="PTHR43744">
    <property type="entry name" value="ABC TRANSPORTER PERMEASE PROTEIN MG189-RELATED-RELATED"/>
    <property type="match status" value="1"/>
</dbReference>
<evidence type="ECO:0000256" key="3">
    <source>
        <dbReference type="ARBA" id="ARBA00022475"/>
    </source>
</evidence>
<evidence type="ECO:0000313" key="9">
    <source>
        <dbReference type="EMBL" id="MFD0959815.1"/>
    </source>
</evidence>
<dbReference type="InterPro" id="IPR035906">
    <property type="entry name" value="MetI-like_sf"/>
</dbReference>
<feature type="transmembrane region" description="Helical" evidence="7">
    <location>
        <begin position="7"/>
        <end position="28"/>
    </location>
</feature>
<keyword evidence="4 7" id="KW-0812">Transmembrane</keyword>
<comment type="caution">
    <text evidence="9">The sequence shown here is derived from an EMBL/GenBank/DDBJ whole genome shotgun (WGS) entry which is preliminary data.</text>
</comment>
<evidence type="ECO:0000256" key="7">
    <source>
        <dbReference type="RuleBase" id="RU363032"/>
    </source>
</evidence>
<evidence type="ECO:0000259" key="8">
    <source>
        <dbReference type="PROSITE" id="PS50928"/>
    </source>
</evidence>
<proteinExistence type="inferred from homology"/>
<protein>
    <submittedName>
        <fullName evidence="9">Carbohydrate ABC transporter permease</fullName>
    </submittedName>
</protein>
<reference evidence="10" key="1">
    <citation type="journal article" date="2019" name="Int. J. Syst. Evol. Microbiol.">
        <title>The Global Catalogue of Microorganisms (GCM) 10K type strain sequencing project: providing services to taxonomists for standard genome sequencing and annotation.</title>
        <authorList>
            <consortium name="The Broad Institute Genomics Platform"/>
            <consortium name="The Broad Institute Genome Sequencing Center for Infectious Disease"/>
            <person name="Wu L."/>
            <person name="Ma J."/>
        </authorList>
    </citation>
    <scope>NUCLEOTIDE SEQUENCE [LARGE SCALE GENOMIC DNA]</scope>
    <source>
        <strain evidence="10">CCUG 59129</strain>
    </source>
</reference>
<accession>A0ABW3HQK2</accession>
<gene>
    <name evidence="9" type="ORF">ACFQ2I_10475</name>
</gene>
<dbReference type="EMBL" id="JBHTJZ010000011">
    <property type="protein sequence ID" value="MFD0959815.1"/>
    <property type="molecule type" value="Genomic_DNA"/>
</dbReference>
<dbReference type="CDD" id="cd06261">
    <property type="entry name" value="TM_PBP2"/>
    <property type="match status" value="1"/>
</dbReference>
<evidence type="ECO:0000256" key="5">
    <source>
        <dbReference type="ARBA" id="ARBA00022989"/>
    </source>
</evidence>
<keyword evidence="6 7" id="KW-0472">Membrane</keyword>
<feature type="transmembrane region" description="Helical" evidence="7">
    <location>
        <begin position="107"/>
        <end position="128"/>
    </location>
</feature>
<feature type="transmembrane region" description="Helical" evidence="7">
    <location>
        <begin position="254"/>
        <end position="273"/>
    </location>
</feature>
<keyword evidence="3" id="KW-1003">Cell membrane</keyword>
<evidence type="ECO:0000313" key="10">
    <source>
        <dbReference type="Proteomes" id="UP001596989"/>
    </source>
</evidence>